<dbReference type="Gene3D" id="3.40.50.720">
    <property type="entry name" value="NAD(P)-binding Rossmann-like Domain"/>
    <property type="match status" value="1"/>
</dbReference>
<evidence type="ECO:0000313" key="18">
    <source>
        <dbReference type="Proteomes" id="UP001212152"/>
    </source>
</evidence>
<dbReference type="AlphaFoldDB" id="A0AAD5TKG5"/>
<dbReference type="PANTHER" id="PTHR10027:SF10">
    <property type="entry name" value="SLOWPOKE 2, ISOFORM D"/>
    <property type="match status" value="1"/>
</dbReference>
<evidence type="ECO:0000256" key="8">
    <source>
        <dbReference type="ARBA" id="ARBA00023065"/>
    </source>
</evidence>
<dbReference type="EMBL" id="JADGJQ010000022">
    <property type="protein sequence ID" value="KAJ3179195.1"/>
    <property type="molecule type" value="Genomic_DNA"/>
</dbReference>
<proteinExistence type="predicted"/>
<keyword evidence="3" id="KW-0633">Potassium transport</keyword>
<comment type="subcellular location">
    <subcellularLocation>
        <location evidence="1">Membrane</location>
        <topology evidence="1">Multi-pass membrane protein</topology>
    </subcellularLocation>
</comment>
<comment type="caution">
    <text evidence="17">The sequence shown here is derived from an EMBL/GenBank/DDBJ whole genome shotgun (WGS) entry which is preliminary data.</text>
</comment>
<feature type="domain" description="RCK N-terminal" evidence="16">
    <location>
        <begin position="475"/>
        <end position="590"/>
    </location>
</feature>
<dbReference type="Pfam" id="PF07885">
    <property type="entry name" value="Ion_trans_2"/>
    <property type="match status" value="1"/>
</dbReference>
<dbReference type="GO" id="GO:0005267">
    <property type="term" value="F:potassium channel activity"/>
    <property type="evidence" value="ECO:0007669"/>
    <property type="project" value="UniProtKB-KW"/>
</dbReference>
<feature type="transmembrane region" description="Helical" evidence="13">
    <location>
        <begin position="406"/>
        <end position="424"/>
    </location>
</feature>
<dbReference type="InterPro" id="IPR003148">
    <property type="entry name" value="RCK_N"/>
</dbReference>
<evidence type="ECO:0000259" key="14">
    <source>
        <dbReference type="Pfam" id="PF03493"/>
    </source>
</evidence>
<keyword evidence="6" id="KW-0630">Potassium</keyword>
<evidence type="ECO:0000256" key="1">
    <source>
        <dbReference type="ARBA" id="ARBA00004141"/>
    </source>
</evidence>
<evidence type="ECO:0000256" key="9">
    <source>
        <dbReference type="ARBA" id="ARBA00023136"/>
    </source>
</evidence>
<accession>A0AAD5TKG5</accession>
<evidence type="ECO:0000256" key="5">
    <source>
        <dbReference type="ARBA" id="ARBA00022826"/>
    </source>
</evidence>
<gene>
    <name evidence="17" type="primary">KCNT2_2</name>
    <name evidence="17" type="ORF">HDU87_003154</name>
</gene>
<keyword evidence="8" id="KW-0406">Ion transport</keyword>
<evidence type="ECO:0000259" key="16">
    <source>
        <dbReference type="Pfam" id="PF22614"/>
    </source>
</evidence>
<keyword evidence="9 13" id="KW-0472">Membrane</keyword>
<evidence type="ECO:0000313" key="17">
    <source>
        <dbReference type="EMBL" id="KAJ3179195.1"/>
    </source>
</evidence>
<dbReference type="InterPro" id="IPR047871">
    <property type="entry name" value="K_chnl_Slo-like"/>
</dbReference>
<feature type="transmembrane region" description="Helical" evidence="13">
    <location>
        <begin position="436"/>
        <end position="453"/>
    </location>
</feature>
<dbReference type="PANTHER" id="PTHR10027">
    <property type="entry name" value="CALCIUM-ACTIVATED POTASSIUM CHANNEL ALPHA CHAIN"/>
    <property type="match status" value="1"/>
</dbReference>
<dbReference type="InterPro" id="IPR013099">
    <property type="entry name" value="K_chnl_dom"/>
</dbReference>
<feature type="transmembrane region" description="Helical" evidence="13">
    <location>
        <begin position="374"/>
        <end position="394"/>
    </location>
</feature>
<evidence type="ECO:0000256" key="7">
    <source>
        <dbReference type="ARBA" id="ARBA00022989"/>
    </source>
</evidence>
<dbReference type="Gene3D" id="1.10.287.70">
    <property type="match status" value="1"/>
</dbReference>
<evidence type="ECO:0000256" key="6">
    <source>
        <dbReference type="ARBA" id="ARBA00022958"/>
    </source>
</evidence>
<comment type="catalytic activity">
    <reaction evidence="11">
        <text>K(+)(in) = K(+)(out)</text>
        <dbReference type="Rhea" id="RHEA:29463"/>
        <dbReference type="ChEBI" id="CHEBI:29103"/>
    </reaction>
</comment>
<keyword evidence="2" id="KW-0813">Transport</keyword>
<sequence>MRSSTLPLPQVTLEELGPLQRERRRPAHSADHVLDVLGDPSDSDPSHSQTSGRTDDDDGSSLWHQHYRNPKTLFPSVGFREAAAENATGKSYSRPVRRAITAPRADRDAAEMSRGGNRLPLEYTDTVSSADFLNSRTRLNRDCGEDGLLLSQLDPEAPEVLAVRRSRLIRLKDRLLGKESTNFSDIREKYRLNREQSRKPPSGHPFLLRFLFSVFIAREYRGKLRFALKHRFMFFLTVDLIVDICFCILYLVELQTNIGHRDVVADLTPDWLYVPRSPVIFRIAEVLSYYTLWSLLFKVAIADSKREVLFNYRTALDVVICVPFAFILPSIQNGQRIFIPYYFRASVLVSRIRNVLHLRANLSVSRIDLHMERLLILVASIVALLYIAACSFSFSENRFSDPGDHVTLPDAFYFIVITASTVGYGDLSPKSIEGQFVVVCFVIIAIAVLPSLIGEVVETVHLRSAGGGTFTRGRNPFVVICGSMSPHIIADTMTTFFHRDRAQQVNVVFLGRAPPTPAIKSVLRQSAYLRAAYLQGTALDAVDLQRVHLRHAAAAFIVADRSAKDMTLEDDQNTLRAWAFDAFAPLTPLYAYHLLPESETFLEATCNETVCVADLQQILLGYNCLYKGVGTLLLNLLAQTSPLEEYEEPWMAQYGDGASNEIYKSKVPPVLAGKSFQEVSFYLYREYQVICFAVRVFLKGRDAREGHLMLNPSGSYIINPSDELFHIAPGESDVKAIEALTADQFAESLRNTPDVGFSLGSGAMRRPQFSASTTDDVGHAFPTAGSNEFVVGTPTTQIADFKVGLCRLLKEPLTQISHIMLTDASTLTNHVLIITGNLNVFRLVCTLRSAHLTQKEFRTCLLLSPRPPTEEEFTALAQFPSVFLLVGDPRNKNTLLRAGVIGAARVLIVNLHRTVDEEDREPDQDETFADSSAIMVAQMIYQMFRPGEKKLVVVELLTRIHIKFLRPTAKRIPKRRYRRRLATPAADSTENPDAGVDHYLYAPVYAGGRVLAASMLDAVLFETFFNSAVLEIFKLMCGLRLPRDVEMDALLGVDPSFLCHVHVPADYVGRTFVQLYAEFALNQGILPLGLLRAPDETLGNKLAFVFTNPLPSLVLKATDIVYVLTPVTSVD</sequence>
<keyword evidence="10 17" id="KW-0407">Ion channel</keyword>
<dbReference type="Pfam" id="PF03493">
    <property type="entry name" value="BK_channel_a"/>
    <property type="match status" value="1"/>
</dbReference>
<evidence type="ECO:0000259" key="15">
    <source>
        <dbReference type="Pfam" id="PF07885"/>
    </source>
</evidence>
<feature type="region of interest" description="Disordered" evidence="12">
    <location>
        <begin position="102"/>
        <end position="121"/>
    </location>
</feature>
<keyword evidence="18" id="KW-1185">Reference proteome</keyword>
<protein>
    <submittedName>
        <fullName evidence="17">Potassium channel, sub T, member 2</fullName>
    </submittedName>
</protein>
<dbReference type="SUPFAM" id="SSF81324">
    <property type="entry name" value="Voltage-gated potassium channels"/>
    <property type="match status" value="1"/>
</dbReference>
<feature type="domain" description="RCK N-terminal" evidence="16">
    <location>
        <begin position="827"/>
        <end position="943"/>
    </location>
</feature>
<evidence type="ECO:0000256" key="4">
    <source>
        <dbReference type="ARBA" id="ARBA00022692"/>
    </source>
</evidence>
<feature type="domain" description="Potassium channel" evidence="15">
    <location>
        <begin position="382"/>
        <end position="459"/>
    </location>
</feature>
<feature type="domain" description="Calcium-activated potassium channel BK alpha subunit" evidence="14">
    <location>
        <begin position="608"/>
        <end position="694"/>
    </location>
</feature>
<evidence type="ECO:0000256" key="11">
    <source>
        <dbReference type="ARBA" id="ARBA00034430"/>
    </source>
</evidence>
<evidence type="ECO:0000256" key="10">
    <source>
        <dbReference type="ARBA" id="ARBA00023303"/>
    </source>
</evidence>
<name>A0AAD5TKG5_9FUNG</name>
<reference evidence="17" key="1">
    <citation type="submission" date="2020-05" db="EMBL/GenBank/DDBJ databases">
        <title>Phylogenomic resolution of chytrid fungi.</title>
        <authorList>
            <person name="Stajich J.E."/>
            <person name="Amses K."/>
            <person name="Simmons R."/>
            <person name="Seto K."/>
            <person name="Myers J."/>
            <person name="Bonds A."/>
            <person name="Quandt C.A."/>
            <person name="Barry K."/>
            <person name="Liu P."/>
            <person name="Grigoriev I."/>
            <person name="Longcore J.E."/>
            <person name="James T.Y."/>
        </authorList>
    </citation>
    <scope>NUCLEOTIDE SEQUENCE</scope>
    <source>
        <strain evidence="17">JEL0379</strain>
    </source>
</reference>
<feature type="region of interest" description="Disordered" evidence="12">
    <location>
        <begin position="1"/>
        <end position="65"/>
    </location>
</feature>
<feature type="transmembrane region" description="Helical" evidence="13">
    <location>
        <begin position="232"/>
        <end position="252"/>
    </location>
</feature>
<dbReference type="Pfam" id="PF22614">
    <property type="entry name" value="Slo-like_RCK"/>
    <property type="match status" value="2"/>
</dbReference>
<dbReference type="GO" id="GO:0016020">
    <property type="term" value="C:membrane"/>
    <property type="evidence" value="ECO:0007669"/>
    <property type="project" value="UniProtKB-SubCell"/>
</dbReference>
<dbReference type="InterPro" id="IPR003929">
    <property type="entry name" value="K_chnl_BK_asu"/>
</dbReference>
<evidence type="ECO:0000256" key="3">
    <source>
        <dbReference type="ARBA" id="ARBA00022538"/>
    </source>
</evidence>
<keyword evidence="4 13" id="KW-0812">Transmembrane</keyword>
<organism evidence="17 18">
    <name type="scientific">Geranomyces variabilis</name>
    <dbReference type="NCBI Taxonomy" id="109894"/>
    <lineage>
        <taxon>Eukaryota</taxon>
        <taxon>Fungi</taxon>
        <taxon>Fungi incertae sedis</taxon>
        <taxon>Chytridiomycota</taxon>
        <taxon>Chytridiomycota incertae sedis</taxon>
        <taxon>Chytridiomycetes</taxon>
        <taxon>Spizellomycetales</taxon>
        <taxon>Powellomycetaceae</taxon>
        <taxon>Geranomyces</taxon>
    </lineage>
</organism>
<evidence type="ECO:0000256" key="12">
    <source>
        <dbReference type="SAM" id="MobiDB-lite"/>
    </source>
</evidence>
<dbReference type="Proteomes" id="UP001212152">
    <property type="component" value="Unassembled WGS sequence"/>
</dbReference>
<evidence type="ECO:0000256" key="2">
    <source>
        <dbReference type="ARBA" id="ARBA00022448"/>
    </source>
</evidence>
<evidence type="ECO:0000256" key="13">
    <source>
        <dbReference type="SAM" id="Phobius"/>
    </source>
</evidence>
<keyword evidence="7 13" id="KW-1133">Transmembrane helix</keyword>
<keyword evidence="5" id="KW-0631">Potassium channel</keyword>